<feature type="compositionally biased region" description="Polar residues" evidence="1">
    <location>
        <begin position="12"/>
        <end position="26"/>
    </location>
</feature>
<accession>A0A5C2SI21</accession>
<evidence type="ECO:0000256" key="1">
    <source>
        <dbReference type="SAM" id="MobiDB-lite"/>
    </source>
</evidence>
<evidence type="ECO:0000256" key="2">
    <source>
        <dbReference type="SAM" id="Phobius"/>
    </source>
</evidence>
<keyword evidence="2" id="KW-1133">Transmembrane helix</keyword>
<keyword evidence="2" id="KW-0472">Membrane</keyword>
<feature type="transmembrane region" description="Helical" evidence="2">
    <location>
        <begin position="137"/>
        <end position="156"/>
    </location>
</feature>
<keyword evidence="4" id="KW-1185">Reference proteome</keyword>
<feature type="compositionally biased region" description="Low complexity" evidence="1">
    <location>
        <begin position="1"/>
        <end position="11"/>
    </location>
</feature>
<sequence length="175" mass="19305">MSPSGSSEPSSITHRNQNPRSVSNRRSAFPYPHASIVFSRGPCKSSPWCPSLIWSSTTPFYTLLLRMEEIPYQKLGHEPMISTWPRGLGRHLLEASHMVPSRLSIPPLDTDTLRQHSGTLGRRSKGLASILLCSGPLFAVLVPFPVTVSVGFVGICRRLCMRMRAFNGAFGLNVT</sequence>
<dbReference type="AlphaFoldDB" id="A0A5C2SI21"/>
<dbReference type="EMBL" id="ML122257">
    <property type="protein sequence ID" value="RPD63230.1"/>
    <property type="molecule type" value="Genomic_DNA"/>
</dbReference>
<proteinExistence type="predicted"/>
<protein>
    <submittedName>
        <fullName evidence="3">Uncharacterized protein</fullName>
    </submittedName>
</protein>
<evidence type="ECO:0000313" key="4">
    <source>
        <dbReference type="Proteomes" id="UP000313359"/>
    </source>
</evidence>
<keyword evidence="2" id="KW-0812">Transmembrane</keyword>
<name>A0A5C2SI21_9APHY</name>
<feature type="region of interest" description="Disordered" evidence="1">
    <location>
        <begin position="1"/>
        <end position="26"/>
    </location>
</feature>
<reference evidence="3" key="1">
    <citation type="journal article" date="2018" name="Genome Biol. Evol.">
        <title>Genomics and development of Lentinus tigrinus, a white-rot wood-decaying mushroom with dimorphic fruiting bodies.</title>
        <authorList>
            <person name="Wu B."/>
            <person name="Xu Z."/>
            <person name="Knudson A."/>
            <person name="Carlson A."/>
            <person name="Chen N."/>
            <person name="Kovaka S."/>
            <person name="LaButti K."/>
            <person name="Lipzen A."/>
            <person name="Pennachio C."/>
            <person name="Riley R."/>
            <person name="Schakwitz W."/>
            <person name="Umezawa K."/>
            <person name="Ohm R.A."/>
            <person name="Grigoriev I.V."/>
            <person name="Nagy L.G."/>
            <person name="Gibbons J."/>
            <person name="Hibbett D."/>
        </authorList>
    </citation>
    <scope>NUCLEOTIDE SEQUENCE [LARGE SCALE GENOMIC DNA]</scope>
    <source>
        <strain evidence="3">ALCF2SS1-6</strain>
    </source>
</reference>
<evidence type="ECO:0000313" key="3">
    <source>
        <dbReference type="EMBL" id="RPD63230.1"/>
    </source>
</evidence>
<gene>
    <name evidence="3" type="ORF">L227DRAFT_573059</name>
</gene>
<organism evidence="3 4">
    <name type="scientific">Lentinus tigrinus ALCF2SS1-6</name>
    <dbReference type="NCBI Taxonomy" id="1328759"/>
    <lineage>
        <taxon>Eukaryota</taxon>
        <taxon>Fungi</taxon>
        <taxon>Dikarya</taxon>
        <taxon>Basidiomycota</taxon>
        <taxon>Agaricomycotina</taxon>
        <taxon>Agaricomycetes</taxon>
        <taxon>Polyporales</taxon>
        <taxon>Polyporaceae</taxon>
        <taxon>Lentinus</taxon>
    </lineage>
</organism>
<dbReference type="Proteomes" id="UP000313359">
    <property type="component" value="Unassembled WGS sequence"/>
</dbReference>